<protein>
    <submittedName>
        <fullName evidence="1">Uncharacterized protein</fullName>
    </submittedName>
</protein>
<sequence length="104" mass="11064">MNTVYTLIIFQQHHPTDSLRTAGDPLDSSIFAKWNTLYAINISSNVYVPLGFSLVVGLFPPRSVSLSSSSQMCIPGPSSVAVVADGIDDGSVAFASRETTLGKE</sequence>
<accession>A0A7S1YEH6</accession>
<proteinExistence type="predicted"/>
<gene>
    <name evidence="1" type="ORF">GOCE00092_LOCUS18675</name>
</gene>
<reference evidence="1" key="1">
    <citation type="submission" date="2021-01" db="EMBL/GenBank/DDBJ databases">
        <authorList>
            <person name="Corre E."/>
            <person name="Pelletier E."/>
            <person name="Niang G."/>
            <person name="Scheremetjew M."/>
            <person name="Finn R."/>
            <person name="Kale V."/>
            <person name="Holt S."/>
            <person name="Cochrane G."/>
            <person name="Meng A."/>
            <person name="Brown T."/>
            <person name="Cohen L."/>
        </authorList>
    </citation>
    <scope>NUCLEOTIDE SEQUENCE</scope>
    <source>
        <strain evidence="1">CCMP 410</strain>
    </source>
</reference>
<organism evidence="1">
    <name type="scientific">Grammatophora oceanica</name>
    <dbReference type="NCBI Taxonomy" id="210454"/>
    <lineage>
        <taxon>Eukaryota</taxon>
        <taxon>Sar</taxon>
        <taxon>Stramenopiles</taxon>
        <taxon>Ochrophyta</taxon>
        <taxon>Bacillariophyta</taxon>
        <taxon>Fragilariophyceae</taxon>
        <taxon>Fragilariophycidae</taxon>
        <taxon>Rhabdonematales</taxon>
        <taxon>Grammatophoraceae</taxon>
        <taxon>Grammatophora</taxon>
    </lineage>
</organism>
<evidence type="ECO:0000313" key="1">
    <source>
        <dbReference type="EMBL" id="CAD9294762.1"/>
    </source>
</evidence>
<dbReference type="EMBL" id="HBGK01036044">
    <property type="protein sequence ID" value="CAD9294762.1"/>
    <property type="molecule type" value="Transcribed_RNA"/>
</dbReference>
<dbReference type="AlphaFoldDB" id="A0A7S1YEH6"/>
<name>A0A7S1YEH6_9STRA</name>